<sequence length="192" mass="22025">ISKKQLLKQLEQKPIVDSLKTYEPTVPIEQGQDNPFEAFNNNEPVPTSTVKVANVSEDEEGSEIAKAFTNIEERTSLHESRDLLNTNSFNENKDLLNNNSFNILNTNSFQVPNSLDVQCKDPFMSSYNYMLPFTPMLSCINEKQCDMKFETEGSEEMRTEHLKGARDLLQSRIDYLKELYQKTEQLLESSAN</sequence>
<reference evidence="2" key="1">
    <citation type="journal article" date="2018" name="Nat. Microbiol.">
        <title>Leveraging single-cell genomics to expand the fungal tree of life.</title>
        <authorList>
            <person name="Ahrendt S.R."/>
            <person name="Quandt C.A."/>
            <person name="Ciobanu D."/>
            <person name="Clum A."/>
            <person name="Salamov A."/>
            <person name="Andreopoulos B."/>
            <person name="Cheng J.F."/>
            <person name="Woyke T."/>
            <person name="Pelin A."/>
            <person name="Henrissat B."/>
            <person name="Reynolds N.K."/>
            <person name="Benny G.L."/>
            <person name="Smith M.E."/>
            <person name="James T.Y."/>
            <person name="Grigoriev I.V."/>
        </authorList>
    </citation>
    <scope>NUCLEOTIDE SEQUENCE [LARGE SCALE GENOMIC DNA]</scope>
    <source>
        <strain evidence="2">CSF55</strain>
    </source>
</reference>
<name>A0A4P9YFV8_ROZAC</name>
<accession>A0A4P9YFV8</accession>
<dbReference type="EMBL" id="ML005640">
    <property type="protein sequence ID" value="RKP17882.1"/>
    <property type="molecule type" value="Genomic_DNA"/>
</dbReference>
<dbReference type="AlphaFoldDB" id="A0A4P9YFV8"/>
<proteinExistence type="predicted"/>
<protein>
    <submittedName>
        <fullName evidence="1">Uncharacterized protein</fullName>
    </submittedName>
</protein>
<dbReference type="Proteomes" id="UP000281549">
    <property type="component" value="Unassembled WGS sequence"/>
</dbReference>
<gene>
    <name evidence="1" type="ORF">ROZALSC1DRAFT_23768</name>
</gene>
<feature type="non-terminal residue" evidence="1">
    <location>
        <position position="1"/>
    </location>
</feature>
<organism evidence="1 2">
    <name type="scientific">Rozella allomycis (strain CSF55)</name>
    <dbReference type="NCBI Taxonomy" id="988480"/>
    <lineage>
        <taxon>Eukaryota</taxon>
        <taxon>Fungi</taxon>
        <taxon>Fungi incertae sedis</taxon>
        <taxon>Cryptomycota</taxon>
        <taxon>Cryptomycota incertae sedis</taxon>
        <taxon>Rozella</taxon>
    </lineage>
</organism>
<evidence type="ECO:0000313" key="1">
    <source>
        <dbReference type="EMBL" id="RKP17882.1"/>
    </source>
</evidence>
<evidence type="ECO:0000313" key="2">
    <source>
        <dbReference type="Proteomes" id="UP000281549"/>
    </source>
</evidence>